<dbReference type="Proteomes" id="UP001161757">
    <property type="component" value="Unassembled WGS sequence"/>
</dbReference>
<evidence type="ECO:0008006" key="4">
    <source>
        <dbReference type="Google" id="ProtNLM"/>
    </source>
</evidence>
<comment type="caution">
    <text evidence="2">The sequence shown here is derived from an EMBL/GenBank/DDBJ whole genome shotgun (WGS) entry which is preliminary data.</text>
</comment>
<reference evidence="2" key="1">
    <citation type="submission" date="2023-01" db="EMBL/GenBank/DDBJ databases">
        <title>Exophiala dermititidis isolated from Cystic Fibrosis Patient.</title>
        <authorList>
            <person name="Kurbessoian T."/>
            <person name="Crocker A."/>
            <person name="Murante D."/>
            <person name="Hogan D.A."/>
            <person name="Stajich J.E."/>
        </authorList>
    </citation>
    <scope>NUCLEOTIDE SEQUENCE</scope>
    <source>
        <strain evidence="2">Ex8</strain>
    </source>
</reference>
<feature type="region of interest" description="Disordered" evidence="1">
    <location>
        <begin position="1"/>
        <end position="34"/>
    </location>
</feature>
<accession>A0AAN6ISJ3</accession>
<evidence type="ECO:0000256" key="1">
    <source>
        <dbReference type="SAM" id="MobiDB-lite"/>
    </source>
</evidence>
<feature type="compositionally biased region" description="Polar residues" evidence="1">
    <location>
        <begin position="1"/>
        <end position="30"/>
    </location>
</feature>
<evidence type="ECO:0000313" key="3">
    <source>
        <dbReference type="Proteomes" id="UP001161757"/>
    </source>
</evidence>
<feature type="region of interest" description="Disordered" evidence="1">
    <location>
        <begin position="330"/>
        <end position="350"/>
    </location>
</feature>
<sequence length="350" mass="39461">MLSDQSWCQDATSDFQAASTPPYSDYTGEQTPRLPYYTPLTAALKSAPDDVGPDLPGQVTPQYYTGNFYPHHTLALTTPPQEINQASLYPCPSNPTSLRMYDTGETSYACSYFTSPPINQPGYDHDHDHDTGACKPAEYASASYPPSSLVWSCHATTVESSSATIQYRTTPHIDPKLEAEPELKPKTEMETAEMQLKPKTETETAEMLQQQQHYPAPPFYTCIYRARNETDSMNMPVLITLPNGPQPVSQAKRRNLVSRQHCVHIDCCDANGAPTRFFTRQADIKRHIKSRHRATYMDCEVRNCDRRGTNGFTRRDHLVEHLRGYHMLPIEKRQRQRQGVASGGKKTAVQ</sequence>
<dbReference type="AlphaFoldDB" id="A0AAN6ISJ3"/>
<evidence type="ECO:0000313" key="2">
    <source>
        <dbReference type="EMBL" id="KAJ8989055.1"/>
    </source>
</evidence>
<proteinExistence type="predicted"/>
<gene>
    <name evidence="2" type="ORF">HRR80_006783</name>
</gene>
<name>A0AAN6ISJ3_EXODE</name>
<protein>
    <recommendedName>
        <fullName evidence="4">C2H2-type domain-containing protein</fullName>
    </recommendedName>
</protein>
<organism evidence="2 3">
    <name type="scientific">Exophiala dermatitidis</name>
    <name type="common">Black yeast-like fungus</name>
    <name type="synonym">Wangiella dermatitidis</name>
    <dbReference type="NCBI Taxonomy" id="5970"/>
    <lineage>
        <taxon>Eukaryota</taxon>
        <taxon>Fungi</taxon>
        <taxon>Dikarya</taxon>
        <taxon>Ascomycota</taxon>
        <taxon>Pezizomycotina</taxon>
        <taxon>Eurotiomycetes</taxon>
        <taxon>Chaetothyriomycetidae</taxon>
        <taxon>Chaetothyriales</taxon>
        <taxon>Herpotrichiellaceae</taxon>
        <taxon>Exophiala</taxon>
    </lineage>
</organism>
<dbReference type="EMBL" id="JAJGCB010000015">
    <property type="protein sequence ID" value="KAJ8989055.1"/>
    <property type="molecule type" value="Genomic_DNA"/>
</dbReference>